<dbReference type="GO" id="GO:0005840">
    <property type="term" value="C:ribosome"/>
    <property type="evidence" value="ECO:0007669"/>
    <property type="project" value="UniProtKB-KW"/>
</dbReference>
<dbReference type="EMBL" id="NJBN01000001">
    <property type="protein sequence ID" value="TKJ42451.1"/>
    <property type="molecule type" value="Genomic_DNA"/>
</dbReference>
<dbReference type="GO" id="GO:0003735">
    <property type="term" value="F:structural constituent of ribosome"/>
    <property type="evidence" value="ECO:0007669"/>
    <property type="project" value="InterPro"/>
</dbReference>
<sequence>MPRASNIVASRRRRKKIIKSAKGYWGARSRLITSARQAVDKANLYAYRDRRQRKREFRRLWIVRINAACREHGLSYSTFLHGLKEKGFDLDRRILADIAARDPESFAQIVELVKS</sequence>
<dbReference type="Proteomes" id="UP000319619">
    <property type="component" value="Unassembled WGS sequence"/>
</dbReference>
<evidence type="ECO:0000256" key="8">
    <source>
        <dbReference type="RuleBase" id="RU000560"/>
    </source>
</evidence>
<evidence type="ECO:0000256" key="1">
    <source>
        <dbReference type="ARBA" id="ARBA00007698"/>
    </source>
</evidence>
<evidence type="ECO:0000256" key="3">
    <source>
        <dbReference type="ARBA" id="ARBA00022884"/>
    </source>
</evidence>
<dbReference type="HAMAP" id="MF_00382">
    <property type="entry name" value="Ribosomal_bL20"/>
    <property type="match status" value="1"/>
</dbReference>
<keyword evidence="4 7" id="KW-0689">Ribosomal protein</keyword>
<dbReference type="InterPro" id="IPR005813">
    <property type="entry name" value="Ribosomal_bL20"/>
</dbReference>
<organism evidence="9 10">
    <name type="scientific">candidate division LCP-89 bacterium B3_LCP</name>
    <dbReference type="NCBI Taxonomy" id="2012998"/>
    <lineage>
        <taxon>Bacteria</taxon>
        <taxon>Pseudomonadati</taxon>
        <taxon>Bacteria division LCP-89</taxon>
    </lineage>
</organism>
<keyword evidence="2 7" id="KW-0699">rRNA-binding</keyword>
<dbReference type="PANTHER" id="PTHR10986">
    <property type="entry name" value="39S RIBOSOMAL PROTEIN L20"/>
    <property type="match status" value="1"/>
</dbReference>
<dbReference type="InterPro" id="IPR035566">
    <property type="entry name" value="Ribosomal_protein_bL20_C"/>
</dbReference>
<proteinExistence type="inferred from homology"/>
<evidence type="ECO:0000256" key="6">
    <source>
        <dbReference type="ARBA" id="ARBA00035172"/>
    </source>
</evidence>
<keyword evidence="5 7" id="KW-0687">Ribonucleoprotein</keyword>
<dbReference type="Gene3D" id="1.10.1900.20">
    <property type="entry name" value="Ribosomal protein L20"/>
    <property type="match status" value="1"/>
</dbReference>
<dbReference type="GO" id="GO:0006412">
    <property type="term" value="P:translation"/>
    <property type="evidence" value="ECO:0007669"/>
    <property type="project" value="InterPro"/>
</dbReference>
<dbReference type="InterPro" id="IPR049946">
    <property type="entry name" value="RIBOSOMAL_L20_CS"/>
</dbReference>
<dbReference type="PROSITE" id="PS00937">
    <property type="entry name" value="RIBOSOMAL_L20"/>
    <property type="match status" value="1"/>
</dbReference>
<dbReference type="PRINTS" id="PR00062">
    <property type="entry name" value="RIBOSOMALL20"/>
</dbReference>
<dbReference type="FunFam" id="1.10.1900.20:FF:000001">
    <property type="entry name" value="50S ribosomal protein L20"/>
    <property type="match status" value="1"/>
</dbReference>
<comment type="function">
    <text evidence="7 8">Binds directly to 23S ribosomal RNA and is necessary for the in vitro assembly process of the 50S ribosomal subunit. It is not involved in the protein synthesizing functions of that subunit.</text>
</comment>
<dbReference type="AlphaFoldDB" id="A0A532V5I3"/>
<evidence type="ECO:0000313" key="10">
    <source>
        <dbReference type="Proteomes" id="UP000319619"/>
    </source>
</evidence>
<dbReference type="SUPFAM" id="SSF74731">
    <property type="entry name" value="Ribosomal protein L20"/>
    <property type="match status" value="1"/>
</dbReference>
<evidence type="ECO:0000256" key="4">
    <source>
        <dbReference type="ARBA" id="ARBA00022980"/>
    </source>
</evidence>
<evidence type="ECO:0000256" key="5">
    <source>
        <dbReference type="ARBA" id="ARBA00023274"/>
    </source>
</evidence>
<dbReference type="NCBIfam" id="TIGR01032">
    <property type="entry name" value="rplT_bact"/>
    <property type="match status" value="1"/>
</dbReference>
<evidence type="ECO:0000313" key="9">
    <source>
        <dbReference type="EMBL" id="TKJ42451.1"/>
    </source>
</evidence>
<dbReference type="GO" id="GO:0019843">
    <property type="term" value="F:rRNA binding"/>
    <property type="evidence" value="ECO:0007669"/>
    <property type="project" value="UniProtKB-UniRule"/>
</dbReference>
<dbReference type="Gene3D" id="6.10.160.10">
    <property type="match status" value="1"/>
</dbReference>
<dbReference type="CDD" id="cd07026">
    <property type="entry name" value="Ribosomal_L20"/>
    <property type="match status" value="1"/>
</dbReference>
<keyword evidence="3 7" id="KW-0694">RNA-binding</keyword>
<accession>A0A532V5I3</accession>
<comment type="caution">
    <text evidence="9">The sequence shown here is derived from an EMBL/GenBank/DDBJ whole genome shotgun (WGS) entry which is preliminary data.</text>
</comment>
<reference evidence="9 10" key="1">
    <citation type="submission" date="2017-06" db="EMBL/GenBank/DDBJ databases">
        <title>Novel microbial phyla capable of carbon fixation and sulfur reduction in deep-sea sediments.</title>
        <authorList>
            <person name="Huang J."/>
            <person name="Baker B."/>
            <person name="Wang Y."/>
        </authorList>
    </citation>
    <scope>NUCLEOTIDE SEQUENCE [LARGE SCALE GENOMIC DNA]</scope>
    <source>
        <strain evidence="9">B3_LCP</strain>
    </source>
</reference>
<dbReference type="Pfam" id="PF00453">
    <property type="entry name" value="Ribosomal_L20"/>
    <property type="match status" value="1"/>
</dbReference>
<dbReference type="GO" id="GO:0000027">
    <property type="term" value="P:ribosomal large subunit assembly"/>
    <property type="evidence" value="ECO:0007669"/>
    <property type="project" value="UniProtKB-UniRule"/>
</dbReference>
<evidence type="ECO:0000256" key="7">
    <source>
        <dbReference type="HAMAP-Rule" id="MF_00382"/>
    </source>
</evidence>
<comment type="similarity">
    <text evidence="1 7 8">Belongs to the bacterial ribosomal protein bL20 family.</text>
</comment>
<protein>
    <recommendedName>
        <fullName evidence="6 7">Large ribosomal subunit protein bL20</fullName>
    </recommendedName>
</protein>
<gene>
    <name evidence="7" type="primary">rplT</name>
    <name evidence="9" type="ORF">CEE37_01855</name>
</gene>
<evidence type="ECO:0000256" key="2">
    <source>
        <dbReference type="ARBA" id="ARBA00022730"/>
    </source>
</evidence>
<dbReference type="GO" id="GO:1990904">
    <property type="term" value="C:ribonucleoprotein complex"/>
    <property type="evidence" value="ECO:0007669"/>
    <property type="project" value="UniProtKB-KW"/>
</dbReference>
<name>A0A532V5I3_UNCL8</name>